<evidence type="ECO:0000256" key="8">
    <source>
        <dbReference type="SAM" id="Phobius"/>
    </source>
</evidence>
<evidence type="ECO:0000313" key="9">
    <source>
        <dbReference type="EMBL" id="MFD1888978.1"/>
    </source>
</evidence>
<keyword evidence="4" id="KW-1003">Cell membrane</keyword>
<feature type="transmembrane region" description="Helical" evidence="8">
    <location>
        <begin position="262"/>
        <end position="283"/>
    </location>
</feature>
<comment type="caution">
    <text evidence="9">The sequence shown here is derived from an EMBL/GenBank/DDBJ whole genome shotgun (WGS) entry which is preliminary data.</text>
</comment>
<sequence>MLSVLSGFVAIWFVVGVGWLLAHRKVLDSSSQLMLSKVSFFAGNPALMVTMMSTADLKRIFAENLVVTVLATLATGLLYLLASVTVLREADGSRIGMGHRIIGTFCSCYVNAGNMGLPIAAYVLHDVTWIAPLLLVQVGVLQPLGLAFLDIEVARGAGGTTTWLQNLLMPLRNPMTLGTLAGLGINLAGWSIPTVLLQPLTMLGNLAVPTMLLAFGVSLRLGALPGKGPQLPETVLASTLKLVVQPLLALGLARLFGLDATTTLAVMVLAGLPTAQNIFSHAVRYQQSVALARDVVFITSIASIGTIMTMAVLIG</sequence>
<accession>A0ABW4RU91</accession>
<dbReference type="InterPro" id="IPR038770">
    <property type="entry name" value="Na+/solute_symporter_sf"/>
</dbReference>
<feature type="transmembrane region" description="Helical" evidence="8">
    <location>
        <begin position="202"/>
        <end position="223"/>
    </location>
</feature>
<evidence type="ECO:0000313" key="10">
    <source>
        <dbReference type="Proteomes" id="UP001597326"/>
    </source>
</evidence>
<feature type="transmembrane region" description="Helical" evidence="8">
    <location>
        <begin position="6"/>
        <end position="22"/>
    </location>
</feature>
<evidence type="ECO:0000256" key="3">
    <source>
        <dbReference type="ARBA" id="ARBA00022448"/>
    </source>
</evidence>
<feature type="transmembrane region" description="Helical" evidence="8">
    <location>
        <begin position="129"/>
        <end position="149"/>
    </location>
</feature>
<keyword evidence="5 8" id="KW-0812">Transmembrane</keyword>
<evidence type="ECO:0000256" key="6">
    <source>
        <dbReference type="ARBA" id="ARBA00022989"/>
    </source>
</evidence>
<evidence type="ECO:0000256" key="5">
    <source>
        <dbReference type="ARBA" id="ARBA00022692"/>
    </source>
</evidence>
<feature type="transmembrane region" description="Helical" evidence="8">
    <location>
        <begin position="34"/>
        <end position="53"/>
    </location>
</feature>
<dbReference type="EMBL" id="JBHUFZ010000005">
    <property type="protein sequence ID" value="MFD1888978.1"/>
    <property type="molecule type" value="Genomic_DNA"/>
</dbReference>
<gene>
    <name evidence="9" type="ORF">ACFSCS_02105</name>
</gene>
<dbReference type="Gene3D" id="1.20.1530.20">
    <property type="match status" value="1"/>
</dbReference>
<feature type="transmembrane region" description="Helical" evidence="8">
    <location>
        <begin position="65"/>
        <end position="87"/>
    </location>
</feature>
<keyword evidence="6 8" id="KW-1133">Transmembrane helix</keyword>
<evidence type="ECO:0000256" key="7">
    <source>
        <dbReference type="ARBA" id="ARBA00023136"/>
    </source>
</evidence>
<feature type="transmembrane region" description="Helical" evidence="8">
    <location>
        <begin position="295"/>
        <end position="314"/>
    </location>
</feature>
<comment type="similarity">
    <text evidence="2">Belongs to the auxin efflux carrier (TC 2.A.69) family.</text>
</comment>
<dbReference type="Pfam" id="PF03547">
    <property type="entry name" value="Mem_trans"/>
    <property type="match status" value="2"/>
</dbReference>
<keyword evidence="7 8" id="KW-0472">Membrane</keyword>
<evidence type="ECO:0000256" key="2">
    <source>
        <dbReference type="ARBA" id="ARBA00010145"/>
    </source>
</evidence>
<dbReference type="PANTHER" id="PTHR36838:SF1">
    <property type="entry name" value="SLR1864 PROTEIN"/>
    <property type="match status" value="1"/>
</dbReference>
<dbReference type="PANTHER" id="PTHR36838">
    <property type="entry name" value="AUXIN EFFLUX CARRIER FAMILY PROTEIN"/>
    <property type="match status" value="1"/>
</dbReference>
<feature type="transmembrane region" description="Helical" evidence="8">
    <location>
        <begin position="177"/>
        <end position="196"/>
    </location>
</feature>
<proteinExistence type="inferred from homology"/>
<reference evidence="10" key="1">
    <citation type="journal article" date="2019" name="Int. J. Syst. Evol. Microbiol.">
        <title>The Global Catalogue of Microorganisms (GCM) 10K type strain sequencing project: providing services to taxonomists for standard genome sequencing and annotation.</title>
        <authorList>
            <consortium name="The Broad Institute Genomics Platform"/>
            <consortium name="The Broad Institute Genome Sequencing Center for Infectious Disease"/>
            <person name="Wu L."/>
            <person name="Ma J."/>
        </authorList>
    </citation>
    <scope>NUCLEOTIDE SEQUENCE [LARGE SCALE GENOMIC DNA]</scope>
    <source>
        <strain evidence="10">CAIM 431</strain>
    </source>
</reference>
<evidence type="ECO:0000256" key="4">
    <source>
        <dbReference type="ARBA" id="ARBA00022475"/>
    </source>
</evidence>
<comment type="subcellular location">
    <subcellularLocation>
        <location evidence="1">Cell membrane</location>
        <topology evidence="1">Multi-pass membrane protein</topology>
    </subcellularLocation>
</comment>
<dbReference type="InterPro" id="IPR004776">
    <property type="entry name" value="Mem_transp_PIN-like"/>
</dbReference>
<protein>
    <submittedName>
        <fullName evidence="9">AEC family transporter</fullName>
    </submittedName>
</protein>
<dbReference type="Proteomes" id="UP001597326">
    <property type="component" value="Unassembled WGS sequence"/>
</dbReference>
<dbReference type="RefSeq" id="WP_343874986.1">
    <property type="nucleotide sequence ID" value="NZ_BAAAIX010000028.1"/>
</dbReference>
<evidence type="ECO:0000256" key="1">
    <source>
        <dbReference type="ARBA" id="ARBA00004651"/>
    </source>
</evidence>
<name>A0ABW4RU91_9ACTN</name>
<keyword evidence="3" id="KW-0813">Transport</keyword>
<organism evidence="9 10">
    <name type="scientific">Luteococcus peritonei</name>
    <dbReference type="NCBI Taxonomy" id="88874"/>
    <lineage>
        <taxon>Bacteria</taxon>
        <taxon>Bacillati</taxon>
        <taxon>Actinomycetota</taxon>
        <taxon>Actinomycetes</taxon>
        <taxon>Propionibacteriales</taxon>
        <taxon>Propionibacteriaceae</taxon>
        <taxon>Luteococcus</taxon>
    </lineage>
</organism>
<keyword evidence="10" id="KW-1185">Reference proteome</keyword>